<feature type="compositionally biased region" description="Polar residues" evidence="1">
    <location>
        <begin position="1"/>
        <end position="18"/>
    </location>
</feature>
<evidence type="ECO:0000313" key="4">
    <source>
        <dbReference type="Proteomes" id="UP000193498"/>
    </source>
</evidence>
<keyword evidence="2" id="KW-0812">Transmembrane</keyword>
<name>A0A1Y1WS20_9FUNG</name>
<proteinExistence type="predicted"/>
<protein>
    <recommendedName>
        <fullName evidence="5">Major facilitator superfamily (MFS) profile domain-containing protein</fullName>
    </recommendedName>
</protein>
<organism evidence="3 4">
    <name type="scientific">Basidiobolus meristosporus CBS 931.73</name>
    <dbReference type="NCBI Taxonomy" id="1314790"/>
    <lineage>
        <taxon>Eukaryota</taxon>
        <taxon>Fungi</taxon>
        <taxon>Fungi incertae sedis</taxon>
        <taxon>Zoopagomycota</taxon>
        <taxon>Entomophthoromycotina</taxon>
        <taxon>Basidiobolomycetes</taxon>
        <taxon>Basidiobolales</taxon>
        <taxon>Basidiobolaceae</taxon>
        <taxon>Basidiobolus</taxon>
    </lineage>
</organism>
<feature type="transmembrane region" description="Helical" evidence="2">
    <location>
        <begin position="68"/>
        <end position="88"/>
    </location>
</feature>
<dbReference type="AlphaFoldDB" id="A0A1Y1WS20"/>
<keyword evidence="2" id="KW-1133">Transmembrane helix</keyword>
<evidence type="ECO:0008006" key="5">
    <source>
        <dbReference type="Google" id="ProtNLM"/>
    </source>
</evidence>
<evidence type="ECO:0000256" key="1">
    <source>
        <dbReference type="SAM" id="MobiDB-lite"/>
    </source>
</evidence>
<evidence type="ECO:0000256" key="2">
    <source>
        <dbReference type="SAM" id="Phobius"/>
    </source>
</evidence>
<comment type="caution">
    <text evidence="3">The sequence shown here is derived from an EMBL/GenBank/DDBJ whole genome shotgun (WGS) entry which is preliminary data.</text>
</comment>
<keyword evidence="4" id="KW-1185">Reference proteome</keyword>
<reference evidence="3 4" key="1">
    <citation type="submission" date="2016-07" db="EMBL/GenBank/DDBJ databases">
        <title>Pervasive Adenine N6-methylation of Active Genes in Fungi.</title>
        <authorList>
            <consortium name="DOE Joint Genome Institute"/>
            <person name="Mondo S.J."/>
            <person name="Dannebaum R.O."/>
            <person name="Kuo R.C."/>
            <person name="Labutti K."/>
            <person name="Haridas S."/>
            <person name="Kuo A."/>
            <person name="Salamov A."/>
            <person name="Ahrendt S.R."/>
            <person name="Lipzen A."/>
            <person name="Sullivan W."/>
            <person name="Andreopoulos W.B."/>
            <person name="Clum A."/>
            <person name="Lindquist E."/>
            <person name="Daum C."/>
            <person name="Ramamoorthy G.K."/>
            <person name="Gryganskyi A."/>
            <person name="Culley D."/>
            <person name="Magnuson J.K."/>
            <person name="James T.Y."/>
            <person name="O'Malley M.A."/>
            <person name="Stajich J.E."/>
            <person name="Spatafora J.W."/>
            <person name="Visel A."/>
            <person name="Grigoriev I.V."/>
        </authorList>
    </citation>
    <scope>NUCLEOTIDE SEQUENCE [LARGE SCALE GENOMIC DNA]</scope>
    <source>
        <strain evidence="3 4">CBS 931.73</strain>
    </source>
</reference>
<dbReference type="EMBL" id="MCFE01000947">
    <property type="protein sequence ID" value="ORX76339.1"/>
    <property type="molecule type" value="Genomic_DNA"/>
</dbReference>
<accession>A0A1Y1WS20</accession>
<dbReference type="InParanoid" id="A0A1Y1WS20"/>
<dbReference type="Proteomes" id="UP000193498">
    <property type="component" value="Unassembled WGS sequence"/>
</dbReference>
<gene>
    <name evidence="3" type="ORF">K493DRAFT_393342</name>
</gene>
<dbReference type="OrthoDB" id="6499973at2759"/>
<feature type="region of interest" description="Disordered" evidence="1">
    <location>
        <begin position="1"/>
        <end position="20"/>
    </location>
</feature>
<keyword evidence="2" id="KW-0472">Membrane</keyword>
<sequence length="102" mass="11449">MSANPVNTEKSLEMSTSLPKGYGHGHISTLNGRQFTNPIQGAFLLKGRVERPKRPFQLDFSALQDKRFVILLTTAFFEYFAYVIPFFLTPEYCTYAGFGSGA</sequence>
<evidence type="ECO:0000313" key="3">
    <source>
        <dbReference type="EMBL" id="ORX76339.1"/>
    </source>
</evidence>